<dbReference type="Pfam" id="PF01470">
    <property type="entry name" value="Peptidase_C15"/>
    <property type="match status" value="1"/>
</dbReference>
<dbReference type="PRINTS" id="PR00706">
    <property type="entry name" value="PYROGLUPTASE"/>
</dbReference>
<accession>A0AAD5Y5Z6</accession>
<dbReference type="SUPFAM" id="SSF53182">
    <property type="entry name" value="Pyrrolidone carboxyl peptidase (pyroglutamate aminopeptidase)"/>
    <property type="match status" value="1"/>
</dbReference>
<evidence type="ECO:0000313" key="6">
    <source>
        <dbReference type="EMBL" id="KAJ3257871.1"/>
    </source>
</evidence>
<keyword evidence="5" id="KW-0788">Thiol protease</keyword>
<sequence length="453" mass="49482">MSKNIKNKTVLVTGFGPFGTVDVNPSWEAVKTLPDSIDGFEIKKALVPVSYKHVSDTIPTLINETNPSLVIHFGVGRPGAIRLEKNAHNNMYGERDINGELPDGGVCIRADDAVARNTTSLNVDHVLTQMKAQGYEHIQSSIGAGRFLSEFIYATSLYTVKDGSALFVHVPPVDSPYSQEDLSMAALAIVTILIGALPKEEEYVIVDYPTDQVITESHIEDTNVNKEIEVEVEKKENEPETFQVEVEETIVENVQDEAVEDVAEVTESAKETVETTEVVEETVEANEVQETEVVEVAETTEVQETAETTEAIVEEAVVEETTEVVVGETVETTEVVAEETVETTEVVAEEATVEATEVVVEETVEATEVQETEVVEVAETTEVQETVETTEVLVEEVAESTEVVVEEVAETTEVVEESVKSTEVAEETVETTEVQETVETTEVAAEEATVETH</sequence>
<dbReference type="InterPro" id="IPR000816">
    <property type="entry name" value="Peptidase_C15"/>
</dbReference>
<dbReference type="Proteomes" id="UP001210925">
    <property type="component" value="Unassembled WGS sequence"/>
</dbReference>
<evidence type="ECO:0000256" key="4">
    <source>
        <dbReference type="ARBA" id="ARBA00022801"/>
    </source>
</evidence>
<dbReference type="InterPro" id="IPR036440">
    <property type="entry name" value="Peptidase_C15-like_sf"/>
</dbReference>
<comment type="caution">
    <text evidence="6">The sequence shown here is derived from an EMBL/GenBank/DDBJ whole genome shotgun (WGS) entry which is preliminary data.</text>
</comment>
<name>A0AAD5Y5Z6_9FUNG</name>
<evidence type="ECO:0000256" key="3">
    <source>
        <dbReference type="ARBA" id="ARBA00022670"/>
    </source>
</evidence>
<organism evidence="6 7">
    <name type="scientific">Boothiomyces macroporosus</name>
    <dbReference type="NCBI Taxonomy" id="261099"/>
    <lineage>
        <taxon>Eukaryota</taxon>
        <taxon>Fungi</taxon>
        <taxon>Fungi incertae sedis</taxon>
        <taxon>Chytridiomycota</taxon>
        <taxon>Chytridiomycota incertae sedis</taxon>
        <taxon>Chytridiomycetes</taxon>
        <taxon>Rhizophydiales</taxon>
        <taxon>Terramycetaceae</taxon>
        <taxon>Boothiomyces</taxon>
    </lineage>
</organism>
<evidence type="ECO:0000256" key="1">
    <source>
        <dbReference type="ARBA" id="ARBA00006641"/>
    </source>
</evidence>
<keyword evidence="4" id="KW-0378">Hydrolase</keyword>
<dbReference type="GO" id="GO:0005829">
    <property type="term" value="C:cytosol"/>
    <property type="evidence" value="ECO:0007669"/>
    <property type="project" value="InterPro"/>
</dbReference>
<reference evidence="6" key="1">
    <citation type="submission" date="2020-05" db="EMBL/GenBank/DDBJ databases">
        <title>Phylogenomic resolution of chytrid fungi.</title>
        <authorList>
            <person name="Stajich J.E."/>
            <person name="Amses K."/>
            <person name="Simmons R."/>
            <person name="Seto K."/>
            <person name="Myers J."/>
            <person name="Bonds A."/>
            <person name="Quandt C.A."/>
            <person name="Barry K."/>
            <person name="Liu P."/>
            <person name="Grigoriev I."/>
            <person name="Longcore J.E."/>
            <person name="James T.Y."/>
        </authorList>
    </citation>
    <scope>NUCLEOTIDE SEQUENCE</scope>
    <source>
        <strain evidence="6">PLAUS21</strain>
    </source>
</reference>
<comment type="similarity">
    <text evidence="1">Belongs to the peptidase C15 family.</text>
</comment>
<protein>
    <recommendedName>
        <fullName evidence="8">Pyroglutamyl-peptidase I</fullName>
    </recommendedName>
</protein>
<dbReference type="PANTHER" id="PTHR23402:SF1">
    <property type="entry name" value="PYROGLUTAMYL-PEPTIDASE I"/>
    <property type="match status" value="1"/>
</dbReference>
<gene>
    <name evidence="6" type="ORF">HK103_004162</name>
</gene>
<dbReference type="AlphaFoldDB" id="A0AAD5Y5Z6"/>
<dbReference type="GO" id="GO:0016920">
    <property type="term" value="F:pyroglutamyl-peptidase activity"/>
    <property type="evidence" value="ECO:0007669"/>
    <property type="project" value="InterPro"/>
</dbReference>
<proteinExistence type="inferred from homology"/>
<dbReference type="Gene3D" id="3.40.630.20">
    <property type="entry name" value="Peptidase C15, pyroglutamyl peptidase I-like"/>
    <property type="match status" value="1"/>
</dbReference>
<keyword evidence="2" id="KW-0963">Cytoplasm</keyword>
<evidence type="ECO:0000256" key="5">
    <source>
        <dbReference type="ARBA" id="ARBA00022807"/>
    </source>
</evidence>
<keyword evidence="7" id="KW-1185">Reference proteome</keyword>
<dbReference type="CDD" id="cd00501">
    <property type="entry name" value="Peptidase_C15"/>
    <property type="match status" value="1"/>
</dbReference>
<keyword evidence="3" id="KW-0645">Protease</keyword>
<dbReference type="GO" id="GO:0006508">
    <property type="term" value="P:proteolysis"/>
    <property type="evidence" value="ECO:0007669"/>
    <property type="project" value="UniProtKB-KW"/>
</dbReference>
<dbReference type="InterPro" id="IPR016125">
    <property type="entry name" value="Peptidase_C15-like"/>
</dbReference>
<dbReference type="EMBL" id="JADGKB010000033">
    <property type="protein sequence ID" value="KAJ3257871.1"/>
    <property type="molecule type" value="Genomic_DNA"/>
</dbReference>
<evidence type="ECO:0000256" key="2">
    <source>
        <dbReference type="ARBA" id="ARBA00022490"/>
    </source>
</evidence>
<dbReference type="PANTHER" id="PTHR23402">
    <property type="entry name" value="PROTEASE FAMILY C15 PYROGLUTAMYL-PEPTIDASE I-RELATED"/>
    <property type="match status" value="1"/>
</dbReference>
<evidence type="ECO:0000313" key="7">
    <source>
        <dbReference type="Proteomes" id="UP001210925"/>
    </source>
</evidence>
<evidence type="ECO:0008006" key="8">
    <source>
        <dbReference type="Google" id="ProtNLM"/>
    </source>
</evidence>